<dbReference type="Proteomes" id="UP000222975">
    <property type="component" value="Segment"/>
</dbReference>
<gene>
    <name evidence="3" type="ORF">SIMMY50_278</name>
</gene>
<dbReference type="EMBL" id="KU886223">
    <property type="protein sequence ID" value="ANH51736.1"/>
    <property type="molecule type" value="Genomic_DNA"/>
</dbReference>
<keyword evidence="4" id="KW-1185">Reference proteome</keyword>
<accession>A0A173GDK2</accession>
<dbReference type="Pfam" id="PF11195">
    <property type="entry name" value="Tad2-like"/>
    <property type="match status" value="1"/>
</dbReference>
<dbReference type="InterPro" id="IPR021361">
    <property type="entry name" value="Tad2-like_dom"/>
</dbReference>
<proteinExistence type="predicted"/>
<feature type="region of interest" description="Disordered" evidence="1">
    <location>
        <begin position="127"/>
        <end position="150"/>
    </location>
</feature>
<protein>
    <recommendedName>
        <fullName evidence="2">Thoeris anti-defense 2-like domain-containing protein</fullName>
    </recommendedName>
</protein>
<sequence>MTNKSEISHGGGDQPMEKEQSNLSVLVNYSTGVMEGDRFNYSVALALLKDGIKVKREDWKNAFLVFVPGSQNVELPKGSPYEVALHGKKSVANIRPHIDLYTEYGEFEVGWTANQEDTNADDWMIVLDKNTNQDDSADEEKESSQDDSKS</sequence>
<evidence type="ECO:0000259" key="2">
    <source>
        <dbReference type="Pfam" id="PF11195"/>
    </source>
</evidence>
<evidence type="ECO:0000313" key="4">
    <source>
        <dbReference type="Proteomes" id="UP000222975"/>
    </source>
</evidence>
<organism evidence="3 4">
    <name type="scientific">Erwinia phage vB_EamM_Simmy50</name>
    <dbReference type="NCBI Taxonomy" id="1815988"/>
    <lineage>
        <taxon>Viruses</taxon>
        <taxon>Duplodnaviria</taxon>
        <taxon>Heunggongvirae</taxon>
        <taxon>Uroviricota</taxon>
        <taxon>Caudoviricetes</taxon>
        <taxon>Chimalliviridae</taxon>
        <taxon>Agricanvirus</taxon>
        <taxon>Agricanvirus simmy50</taxon>
    </lineage>
</organism>
<reference evidence="4" key="1">
    <citation type="submission" date="2016-03" db="EMBL/GenBank/DDBJ databases">
        <authorList>
            <person name="Sharma R."/>
            <person name="Simister A.R."/>
            <person name="Berg J.A."/>
            <person name="Jensen G.L."/>
            <person name="Keele B.R."/>
            <person name="Ward M.E.H."/>
            <person name="Breakwell D.P."/>
            <person name="Hope S."/>
            <person name="Grose J.H."/>
        </authorList>
    </citation>
    <scope>NUCLEOTIDE SEQUENCE [LARGE SCALE GENOMIC DNA]</scope>
</reference>
<evidence type="ECO:0000313" key="3">
    <source>
        <dbReference type="EMBL" id="ANH51736.1"/>
    </source>
</evidence>
<name>A0A173GDK2_9CAUD</name>
<evidence type="ECO:0000256" key="1">
    <source>
        <dbReference type="SAM" id="MobiDB-lite"/>
    </source>
</evidence>
<feature type="domain" description="Thoeris anti-defense 2-like" evidence="2">
    <location>
        <begin position="40"/>
        <end position="126"/>
    </location>
</feature>